<dbReference type="Proteomes" id="UP001524547">
    <property type="component" value="Unassembled WGS sequence"/>
</dbReference>
<name>A0ABT1VWV6_9PROT</name>
<gene>
    <name evidence="2" type="ORF">NFI88_08210</name>
</gene>
<evidence type="ECO:0000313" key="2">
    <source>
        <dbReference type="EMBL" id="MCQ8240818.1"/>
    </source>
</evidence>
<evidence type="ECO:0000259" key="1">
    <source>
        <dbReference type="Pfam" id="PF01323"/>
    </source>
</evidence>
<proteinExistence type="predicted"/>
<comment type="caution">
    <text evidence="2">The sequence shown here is derived from an EMBL/GenBank/DDBJ whole genome shotgun (WGS) entry which is preliminary data.</text>
</comment>
<keyword evidence="3" id="KW-1185">Reference proteome</keyword>
<dbReference type="Pfam" id="PF01323">
    <property type="entry name" value="DSBA"/>
    <property type="match status" value="1"/>
</dbReference>
<dbReference type="InterPro" id="IPR001853">
    <property type="entry name" value="DSBA-like_thioredoxin_dom"/>
</dbReference>
<dbReference type="Gene3D" id="3.40.30.10">
    <property type="entry name" value="Glutaredoxin"/>
    <property type="match status" value="1"/>
</dbReference>
<dbReference type="RefSeq" id="WP_422919552.1">
    <property type="nucleotide sequence ID" value="NZ_JAMZEJ010000004.1"/>
</dbReference>
<reference evidence="2 3" key="1">
    <citation type="submission" date="2022-06" db="EMBL/GenBank/DDBJ databases">
        <title>Rhizosaccharibacter gen. nov. sp. nov. KSS12, endophytic bacteria isolated from sugarcane.</title>
        <authorList>
            <person name="Pitiwittayakul N."/>
        </authorList>
    </citation>
    <scope>NUCLEOTIDE SEQUENCE [LARGE SCALE GENOMIC DNA]</scope>
    <source>
        <strain evidence="2 3">KSS12</strain>
    </source>
</reference>
<dbReference type="InterPro" id="IPR036249">
    <property type="entry name" value="Thioredoxin-like_sf"/>
</dbReference>
<dbReference type="EMBL" id="JAMZEJ010000004">
    <property type="protein sequence ID" value="MCQ8240818.1"/>
    <property type="molecule type" value="Genomic_DNA"/>
</dbReference>
<protein>
    <submittedName>
        <fullName evidence="2">DsbA family oxidoreductase</fullName>
    </submittedName>
</protein>
<dbReference type="CDD" id="cd03024">
    <property type="entry name" value="DsbA_FrnE"/>
    <property type="match status" value="1"/>
</dbReference>
<dbReference type="PANTHER" id="PTHR13887">
    <property type="entry name" value="GLUTATHIONE S-TRANSFERASE KAPPA"/>
    <property type="match status" value="1"/>
</dbReference>
<feature type="domain" description="DSBA-like thioredoxin" evidence="1">
    <location>
        <begin position="13"/>
        <end position="212"/>
    </location>
</feature>
<accession>A0ABT1VWV6</accession>
<sequence>MNALLPIGRPVRVEMLLDLVCPWCFLGFRRLQRALAARPQLDVTVAWRPFLLNPDLPESGLPHEEFVRRKYGGDERARRFYRSVSELGEQDGATFRFDRIRRIPSTVDAHRLLGWSAAWPSRTAPFVDGLFTAHFTDGADIGDHGTLAVLAARAGLDADAARDMLRGTDGLDRVHTENLRAHRAGITGVPCVIVGGELAVMGAQESIVLQRLLDAATAETMEIALSR</sequence>
<organism evidence="2 3">
    <name type="scientific">Rhizosaccharibacter radicis</name>
    <dbReference type="NCBI Taxonomy" id="2782605"/>
    <lineage>
        <taxon>Bacteria</taxon>
        <taxon>Pseudomonadati</taxon>
        <taxon>Pseudomonadota</taxon>
        <taxon>Alphaproteobacteria</taxon>
        <taxon>Acetobacterales</taxon>
        <taxon>Acetobacteraceae</taxon>
        <taxon>Rhizosaccharibacter</taxon>
    </lineage>
</organism>
<evidence type="ECO:0000313" key="3">
    <source>
        <dbReference type="Proteomes" id="UP001524547"/>
    </source>
</evidence>
<dbReference type="PANTHER" id="PTHR13887:SF41">
    <property type="entry name" value="THIOREDOXIN SUPERFAMILY PROTEIN"/>
    <property type="match status" value="1"/>
</dbReference>
<dbReference type="SUPFAM" id="SSF52833">
    <property type="entry name" value="Thioredoxin-like"/>
    <property type="match status" value="1"/>
</dbReference>